<comment type="caution">
    <text evidence="1">The sequence shown here is derived from an EMBL/GenBank/DDBJ whole genome shotgun (WGS) entry which is preliminary data.</text>
</comment>
<name>A0ABN9AN24_9NEOB</name>
<proteinExistence type="predicted"/>
<evidence type="ECO:0008006" key="3">
    <source>
        <dbReference type="Google" id="ProtNLM"/>
    </source>
</evidence>
<dbReference type="Proteomes" id="UP001162483">
    <property type="component" value="Unassembled WGS sequence"/>
</dbReference>
<organism evidence="1 2">
    <name type="scientific">Staurois parvus</name>
    <dbReference type="NCBI Taxonomy" id="386267"/>
    <lineage>
        <taxon>Eukaryota</taxon>
        <taxon>Metazoa</taxon>
        <taxon>Chordata</taxon>
        <taxon>Craniata</taxon>
        <taxon>Vertebrata</taxon>
        <taxon>Euteleostomi</taxon>
        <taxon>Amphibia</taxon>
        <taxon>Batrachia</taxon>
        <taxon>Anura</taxon>
        <taxon>Neobatrachia</taxon>
        <taxon>Ranoidea</taxon>
        <taxon>Ranidae</taxon>
        <taxon>Staurois</taxon>
    </lineage>
</organism>
<sequence length="262" mass="31797">MGGDMFTKIDEWKYHQLKCFIGTLPKSLRLKKEWNMFERLLETRRDGKHGVTKMYRILTELDTDTKLIFITNWERDMGVVIDEDQQNKIFRLIHECVSMREVEINYKCLTRWHITPSTEHRMRGENSKMCWRGCGEEGTVFHIWWQCPKIQVFWKTIVKLIEIITGNDIGLDPTMCLLHSVETTVNKYKESGVWYYLSAAKGLIPRFWRRIEVPTEEDWINRVNQISRMEKSYHIQEDRMKIYYLRWEKWEKSGLKEKYRKL</sequence>
<protein>
    <recommendedName>
        <fullName evidence="3">Reverse transcriptase zinc-binding domain-containing protein</fullName>
    </recommendedName>
</protein>
<dbReference type="EMBL" id="CATNWA010000575">
    <property type="protein sequence ID" value="CAI9537414.1"/>
    <property type="molecule type" value="Genomic_DNA"/>
</dbReference>
<gene>
    <name evidence="1" type="ORF">SPARVUS_LOCUS1217429</name>
</gene>
<accession>A0ABN9AN24</accession>
<evidence type="ECO:0000313" key="2">
    <source>
        <dbReference type="Proteomes" id="UP001162483"/>
    </source>
</evidence>
<keyword evidence="2" id="KW-1185">Reference proteome</keyword>
<reference evidence="1" key="1">
    <citation type="submission" date="2023-05" db="EMBL/GenBank/DDBJ databases">
        <authorList>
            <person name="Stuckert A."/>
        </authorList>
    </citation>
    <scope>NUCLEOTIDE SEQUENCE</scope>
</reference>
<evidence type="ECO:0000313" key="1">
    <source>
        <dbReference type="EMBL" id="CAI9537414.1"/>
    </source>
</evidence>